<feature type="chain" id="PRO_5046918653" evidence="1">
    <location>
        <begin position="20"/>
        <end position="398"/>
    </location>
</feature>
<feature type="signal peptide" evidence="1">
    <location>
        <begin position="1"/>
        <end position="19"/>
    </location>
</feature>
<dbReference type="InterPro" id="IPR008969">
    <property type="entry name" value="CarboxyPept-like_regulatory"/>
</dbReference>
<dbReference type="InterPro" id="IPR037066">
    <property type="entry name" value="Plug_dom_sf"/>
</dbReference>
<keyword evidence="1" id="KW-0732">Signal</keyword>
<reference evidence="2" key="1">
    <citation type="submission" date="2021-12" db="EMBL/GenBank/DDBJ databases">
        <authorList>
            <person name="Cha I.-T."/>
            <person name="Lee K.-E."/>
            <person name="Park S.-J."/>
        </authorList>
    </citation>
    <scope>NUCLEOTIDE SEQUENCE</scope>
    <source>
        <strain evidence="2">YSM-43</strain>
    </source>
</reference>
<accession>A0ABY4HKT3</accession>
<reference evidence="2" key="2">
    <citation type="submission" date="2022-04" db="EMBL/GenBank/DDBJ databases">
        <title>Complete Genome Sequence of Flavobacterium sediminilitoris YSM-43, Isolated from a Tidal Sediment.</title>
        <authorList>
            <person name="Lee P.A."/>
        </authorList>
    </citation>
    <scope>NUCLEOTIDE SEQUENCE</scope>
    <source>
        <strain evidence="2">YSM-43</strain>
    </source>
</reference>
<evidence type="ECO:0000313" key="2">
    <source>
        <dbReference type="EMBL" id="UOX32464.1"/>
    </source>
</evidence>
<name>A0ABY4HKT3_9FLAO</name>
<dbReference type="Proteomes" id="UP000830454">
    <property type="component" value="Chromosome"/>
</dbReference>
<dbReference type="SUPFAM" id="SSF49464">
    <property type="entry name" value="Carboxypeptidase regulatory domain-like"/>
    <property type="match status" value="1"/>
</dbReference>
<dbReference type="Gene3D" id="2.170.130.10">
    <property type="entry name" value="TonB-dependent receptor, plug domain"/>
    <property type="match status" value="1"/>
</dbReference>
<proteinExistence type="predicted"/>
<dbReference type="RefSeq" id="WP_246915229.1">
    <property type="nucleotide sequence ID" value="NZ_CP090145.1"/>
</dbReference>
<dbReference type="Pfam" id="PF13715">
    <property type="entry name" value="CarbopepD_reg_2"/>
    <property type="match status" value="1"/>
</dbReference>
<dbReference type="EMBL" id="CP090145">
    <property type="protein sequence ID" value="UOX32464.1"/>
    <property type="molecule type" value="Genomic_DNA"/>
</dbReference>
<protein>
    <submittedName>
        <fullName evidence="2">Carboxypeptidase-like regulatory domain-containing protein</fullName>
    </submittedName>
</protein>
<sequence length="398" mass="46385">MKKISQTLFLLFSISIVLAQDTIPKKTGWRINDKPSLSSKNNILHIVNSNYVSEEFLKTLNPNNIKSINIYKRQASRAIYNQKELEGAIVITTQNISKKELKKLYKLYAYKYSKNKGKEFTITGNVVDCEKNVLSGVIIKNLNSKNESSTDFNGNFKIEVHENDVLQFVSLNYESQKVLVEKQKNISVSLSQKAVIIPNSNDKIIVKKPIIYLYPTEETEVALQFNFKGKLLTTFPKYENKWQVIVSPNGQIYDTKTKRNYSSLFWDGEINLPNEHYQYEDGFVIEKENLTTFFIEKLEYMGLNNQETNEFIQFWLPILEQNKYNFIHFLVNDDCNEISVNTIHPKPETSIRVYMEFYSLEQLKIIKEQKLPKTERKGFTIVEWGGTDVTNKIQNNEL</sequence>
<gene>
    <name evidence="2" type="ORF">LXD69_10415</name>
</gene>
<keyword evidence="3" id="KW-1185">Reference proteome</keyword>
<dbReference type="Gene3D" id="2.60.40.1120">
    <property type="entry name" value="Carboxypeptidase-like, regulatory domain"/>
    <property type="match status" value="1"/>
</dbReference>
<evidence type="ECO:0000256" key="1">
    <source>
        <dbReference type="SAM" id="SignalP"/>
    </source>
</evidence>
<evidence type="ECO:0000313" key="3">
    <source>
        <dbReference type="Proteomes" id="UP000830454"/>
    </source>
</evidence>
<organism evidence="2 3">
    <name type="scientific">Flavobacterium sediminilitoris</name>
    <dbReference type="NCBI Taxonomy" id="2024526"/>
    <lineage>
        <taxon>Bacteria</taxon>
        <taxon>Pseudomonadati</taxon>
        <taxon>Bacteroidota</taxon>
        <taxon>Flavobacteriia</taxon>
        <taxon>Flavobacteriales</taxon>
        <taxon>Flavobacteriaceae</taxon>
        <taxon>Flavobacterium</taxon>
    </lineage>
</organism>